<feature type="domain" description="Glycosyl hydrolases family 39 N-terminal catalytic" evidence="5">
    <location>
        <begin position="24"/>
        <end position="490"/>
    </location>
</feature>
<evidence type="ECO:0000256" key="4">
    <source>
        <dbReference type="PIRSR" id="PIRSR600514-1"/>
    </source>
</evidence>
<evidence type="ECO:0000313" key="6">
    <source>
        <dbReference type="EMBL" id="TCC88801.1"/>
    </source>
</evidence>
<evidence type="ECO:0000256" key="2">
    <source>
        <dbReference type="ARBA" id="ARBA00022801"/>
    </source>
</evidence>
<dbReference type="Proteomes" id="UP000292884">
    <property type="component" value="Unassembled WGS sequence"/>
</dbReference>
<reference evidence="6 7" key="1">
    <citation type="submission" date="2019-02" db="EMBL/GenBank/DDBJ databases">
        <title>Pedobacter sp. RP-1-13 sp. nov., isolated from Arctic soil.</title>
        <authorList>
            <person name="Dahal R.H."/>
        </authorList>
    </citation>
    <scope>NUCLEOTIDE SEQUENCE [LARGE SCALE GENOMIC DNA]</scope>
    <source>
        <strain evidence="6 7">RP-1-13</strain>
    </source>
</reference>
<sequence length="522" mass="59167">MPSFLNASSVFAIAANVEHTVSFKAKGEKFAHFWSKCVGAGRANEGLRAGWLEHLKFVKENCGFEYVRFHGLFHDDMCVYRIFKDAKTGKEKEVYNWQYIDDLFDRMLEIGVKPFVELGFMPTDMASGTTTQFWWKGNVTPPKDFAKWAELVSKFTQHCIDRYGKQEVYSWYFEVWNEPNLSAFWSGSKDQYFELYKVSVSAIKAIDPKLRVGGPSTSSFRANKSQRIEAGDNVETGFNDDYTKAKYQGVWILDFLAYCQKENLAIDFISTHPYPQGRGVESTKEDLTWLSNAVKKSAYPNAELHLTEWNTSASPRDRGHDILPVAAFLLKTNLDSIGLTDSLSYWTFTDVFEEKGAGDTIFHGGFGLINYQGIPKPAYHGYRMLHALGDEILHREDGMIVTRNSKTQKIVSLIYHFPPEKIDAVGGGNELTDIGKPKQVSLQLTDLPANTSFEIETIDAEHGNVLYDWRKMGSPEPPTREQVAKLKLAAIALSKEQVKPKKGILNYEKTIAPWTCVMIKQV</sequence>
<dbReference type="AlphaFoldDB" id="A0A4R0MPM4"/>
<dbReference type="PROSITE" id="PS01027">
    <property type="entry name" value="GLYCOSYL_HYDROL_F39"/>
    <property type="match status" value="1"/>
</dbReference>
<dbReference type="Gene3D" id="2.60.40.1500">
    <property type="entry name" value="Glycosyl hydrolase domain, family 39"/>
    <property type="match status" value="1"/>
</dbReference>
<keyword evidence="3" id="KW-0326">Glycosidase</keyword>
<dbReference type="InterPro" id="IPR051923">
    <property type="entry name" value="Glycosyl_Hydrolase_39"/>
</dbReference>
<name>A0A4R0MPM4_9SPHI</name>
<dbReference type="GO" id="GO:0005975">
    <property type="term" value="P:carbohydrate metabolic process"/>
    <property type="evidence" value="ECO:0007669"/>
    <property type="project" value="InterPro"/>
</dbReference>
<dbReference type="Pfam" id="PF01229">
    <property type="entry name" value="Glyco_hydro_39"/>
    <property type="match status" value="1"/>
</dbReference>
<dbReference type="EMBL" id="SJSK01000005">
    <property type="protein sequence ID" value="TCC88801.1"/>
    <property type="molecule type" value="Genomic_DNA"/>
</dbReference>
<dbReference type="SUPFAM" id="SSF51445">
    <property type="entry name" value="(Trans)glycosidases"/>
    <property type="match status" value="1"/>
</dbReference>
<organism evidence="6 7">
    <name type="scientific">Pedobacter frigiditerrae</name>
    <dbReference type="NCBI Taxonomy" id="2530452"/>
    <lineage>
        <taxon>Bacteria</taxon>
        <taxon>Pseudomonadati</taxon>
        <taxon>Bacteroidota</taxon>
        <taxon>Sphingobacteriia</taxon>
        <taxon>Sphingobacteriales</taxon>
        <taxon>Sphingobacteriaceae</taxon>
        <taxon>Pedobacter</taxon>
    </lineage>
</organism>
<evidence type="ECO:0000256" key="3">
    <source>
        <dbReference type="ARBA" id="ARBA00023295"/>
    </source>
</evidence>
<dbReference type="PRINTS" id="PR00745">
    <property type="entry name" value="GLHYDRLASE39"/>
</dbReference>
<gene>
    <name evidence="6" type="ORF">EZ428_18490</name>
</gene>
<dbReference type="InterPro" id="IPR000514">
    <property type="entry name" value="Glyco_hydro_39"/>
</dbReference>
<accession>A0A4R0MPM4</accession>
<evidence type="ECO:0000259" key="5">
    <source>
        <dbReference type="Pfam" id="PF01229"/>
    </source>
</evidence>
<dbReference type="PANTHER" id="PTHR12631">
    <property type="entry name" value="ALPHA-L-IDURONIDASE"/>
    <property type="match status" value="1"/>
</dbReference>
<dbReference type="InterPro" id="IPR017853">
    <property type="entry name" value="GH"/>
</dbReference>
<dbReference type="SUPFAM" id="SSF51011">
    <property type="entry name" value="Glycosyl hydrolase domain"/>
    <property type="match status" value="1"/>
</dbReference>
<dbReference type="GO" id="GO:0004553">
    <property type="term" value="F:hydrolase activity, hydrolyzing O-glycosyl compounds"/>
    <property type="evidence" value="ECO:0007669"/>
    <property type="project" value="InterPro"/>
</dbReference>
<dbReference type="InterPro" id="IPR049165">
    <property type="entry name" value="GH39_as"/>
</dbReference>
<dbReference type="OrthoDB" id="9776971at2"/>
<evidence type="ECO:0000256" key="1">
    <source>
        <dbReference type="ARBA" id="ARBA00008875"/>
    </source>
</evidence>
<evidence type="ECO:0000313" key="7">
    <source>
        <dbReference type="Proteomes" id="UP000292884"/>
    </source>
</evidence>
<comment type="caution">
    <text evidence="6">The sequence shown here is derived from an EMBL/GenBank/DDBJ whole genome shotgun (WGS) entry which is preliminary data.</text>
</comment>
<keyword evidence="2" id="KW-0378">Hydrolase</keyword>
<feature type="active site" description="Proton donor" evidence="4">
    <location>
        <position position="178"/>
    </location>
</feature>
<proteinExistence type="inferred from homology"/>
<comment type="similarity">
    <text evidence="1">Belongs to the glycosyl hydrolase 39 family.</text>
</comment>
<protein>
    <recommendedName>
        <fullName evidence="5">Glycosyl hydrolases family 39 N-terminal catalytic domain-containing protein</fullName>
    </recommendedName>
</protein>
<dbReference type="Gene3D" id="3.20.20.80">
    <property type="entry name" value="Glycosidases"/>
    <property type="match status" value="1"/>
</dbReference>
<dbReference type="PANTHER" id="PTHR12631:SF10">
    <property type="entry name" value="BETA-XYLOSIDASE-LIKE PROTEIN-RELATED"/>
    <property type="match status" value="1"/>
</dbReference>
<keyword evidence="7" id="KW-1185">Reference proteome</keyword>
<dbReference type="InterPro" id="IPR049166">
    <property type="entry name" value="GH39_cat"/>
</dbReference>